<dbReference type="RefSeq" id="YP_006659984.1">
    <property type="nucleotide sequence ID" value="NC_017971.2"/>
</dbReference>
<accession>J7SCC9</accession>
<gene>
    <name evidence="1" type="ORF">tf_45</name>
</gene>
<dbReference type="InterPro" id="IPR043519">
    <property type="entry name" value="NT_sf"/>
</dbReference>
<name>J7SCC9_9CAUD</name>
<protein>
    <submittedName>
        <fullName evidence="1">Uncharacterized protein</fullName>
    </submittedName>
</protein>
<organism evidence="1 2">
    <name type="scientific">Pseudomonas phage tf</name>
    <dbReference type="NCBI Taxonomy" id="1114179"/>
    <lineage>
        <taxon>Viruses</taxon>
        <taxon>Duplodnaviria</taxon>
        <taxon>Heunggongvirae</taxon>
        <taxon>Uroviricota</taxon>
        <taxon>Caudoviricetes</taxon>
        <taxon>Krylovvirus</taxon>
        <taxon>Krylovvirus tf</taxon>
    </lineage>
</organism>
<dbReference type="EMBL" id="HE611333">
    <property type="protein sequence ID" value="CCL97942.1"/>
    <property type="molecule type" value="Genomic_DNA"/>
</dbReference>
<dbReference type="Gene3D" id="3.30.460.10">
    <property type="entry name" value="Beta Polymerase, domain 2"/>
    <property type="match status" value="1"/>
</dbReference>
<evidence type="ECO:0000313" key="2">
    <source>
        <dbReference type="Proteomes" id="UP000002867"/>
    </source>
</evidence>
<evidence type="ECO:0000313" key="1">
    <source>
        <dbReference type="EMBL" id="CCL97942.1"/>
    </source>
</evidence>
<dbReference type="OrthoDB" id="3975at10239"/>
<proteinExistence type="predicted"/>
<keyword evidence="2" id="KW-1185">Reference proteome</keyword>
<dbReference type="Proteomes" id="UP000002867">
    <property type="component" value="Segment"/>
</dbReference>
<sequence>MTQATISIETALEICKGVCKTVDLAFGHTGYIGGGFIRDVENGIEPKDIDLFVEARGTDTDQIDQFARALYTTFGQEFELEGQHAKEDNDGDEYPQYLRVYKATKVPEDQYPINLIVTPVNHPHSMEFDIGICEVYGYYRRERDAFSVQRTRTYQRDIDNKTLTILRIQDPMFQAFEDMRNPEVFSRSLERHLRHLARVKEKFPEHRVVFEQDFLASEYGRQAYPVYLERGFIEEPRTLLPAEVEGIDWDALRQQDGARFVQDVQRQQERAVADLARMQGQADFFAQLQRNDAWQATLQAGARVVRR</sequence>
<reference evidence="1 2" key="1">
    <citation type="journal article" date="2012" name="PLoS ONE">
        <title>Genomic Analysis of Pseudomonas putida Phage tf with Localized Single-Strand DNA Interruptions.</title>
        <authorList>
            <person name="Glukhov A.S."/>
            <person name="Krutilina A.I."/>
            <person name="Shlyapnikov M.G."/>
            <person name="Severinov K."/>
            <person name="Lavysh D."/>
            <person name="Kochetkov V.V."/>
            <person name="McGrath J.W."/>
            <person name="de Leeuwe C."/>
            <person name="Shaburova O.V."/>
            <person name="Krylov V.N."/>
            <person name="Akulenko N.V."/>
            <person name="Kulakov L.A."/>
        </authorList>
    </citation>
    <scope>NUCLEOTIDE SEQUENCE [LARGE SCALE GENOMIC DNA]</scope>
</reference>
<dbReference type="GeneID" id="12979156"/>
<dbReference type="KEGG" id="vg:12979156"/>